<reference evidence="1" key="1">
    <citation type="submission" date="2014-09" db="EMBL/GenBank/DDBJ databases">
        <authorList>
            <person name="Magalhaes I.L.F."/>
            <person name="Oliveira U."/>
            <person name="Santos F.R."/>
            <person name="Vidigal T.H.D.A."/>
            <person name="Brescovit A.D."/>
            <person name="Santos A.J."/>
        </authorList>
    </citation>
    <scope>NUCLEOTIDE SEQUENCE</scope>
    <source>
        <tissue evidence="1">Shoot tissue taken approximately 20 cm above the soil surface</tissue>
    </source>
</reference>
<dbReference type="AlphaFoldDB" id="A0A0A9BWK2"/>
<protein>
    <submittedName>
        <fullName evidence="1">Uncharacterized protein</fullName>
    </submittedName>
</protein>
<sequence>MLKSQSTVHYKFRKPGYPCNITRWNACKHQNQDS</sequence>
<organism evidence="1">
    <name type="scientific">Arundo donax</name>
    <name type="common">Giant reed</name>
    <name type="synonym">Donax arundinaceus</name>
    <dbReference type="NCBI Taxonomy" id="35708"/>
    <lineage>
        <taxon>Eukaryota</taxon>
        <taxon>Viridiplantae</taxon>
        <taxon>Streptophyta</taxon>
        <taxon>Embryophyta</taxon>
        <taxon>Tracheophyta</taxon>
        <taxon>Spermatophyta</taxon>
        <taxon>Magnoliopsida</taxon>
        <taxon>Liliopsida</taxon>
        <taxon>Poales</taxon>
        <taxon>Poaceae</taxon>
        <taxon>PACMAD clade</taxon>
        <taxon>Arundinoideae</taxon>
        <taxon>Arundineae</taxon>
        <taxon>Arundo</taxon>
    </lineage>
</organism>
<reference evidence="1" key="2">
    <citation type="journal article" date="2015" name="Data Brief">
        <title>Shoot transcriptome of the giant reed, Arundo donax.</title>
        <authorList>
            <person name="Barrero R.A."/>
            <person name="Guerrero F.D."/>
            <person name="Moolhuijzen P."/>
            <person name="Goolsby J.A."/>
            <person name="Tidwell J."/>
            <person name="Bellgard S.E."/>
            <person name="Bellgard M.I."/>
        </authorList>
    </citation>
    <scope>NUCLEOTIDE SEQUENCE</scope>
    <source>
        <tissue evidence="1">Shoot tissue taken approximately 20 cm above the soil surface</tissue>
    </source>
</reference>
<proteinExistence type="predicted"/>
<dbReference type="EMBL" id="GBRH01231312">
    <property type="protein sequence ID" value="JAD66583.1"/>
    <property type="molecule type" value="Transcribed_RNA"/>
</dbReference>
<evidence type="ECO:0000313" key="1">
    <source>
        <dbReference type="EMBL" id="JAD66583.1"/>
    </source>
</evidence>
<accession>A0A0A9BWK2</accession>
<name>A0A0A9BWK2_ARUDO</name>